<name>A0A1D2M3G1_ORCCI</name>
<dbReference type="OrthoDB" id="6478865at2759"/>
<protein>
    <recommendedName>
        <fullName evidence="3">Ig-like domain-containing protein</fullName>
    </recommendedName>
</protein>
<sequence length="126" mass="14142">MKYSGIKIIKPTTDLTGEWVCRVSSFASEATTASRMSCMVSHNNFARSPKEMEITQTSRPTPESINISCWANGVYPEPKLSITYKDNKLEDVMHDSTWNDGAYDVRVSAVVKDENLELPAIFDCEL</sequence>
<comment type="caution">
    <text evidence="1">The sequence shown here is derived from an EMBL/GenBank/DDBJ whole genome shotgun (WGS) entry which is preliminary data.</text>
</comment>
<evidence type="ECO:0000313" key="1">
    <source>
        <dbReference type="EMBL" id="ODM87496.1"/>
    </source>
</evidence>
<dbReference type="Proteomes" id="UP000094527">
    <property type="component" value="Unassembled WGS sequence"/>
</dbReference>
<accession>A0A1D2M3G1</accession>
<feature type="non-terminal residue" evidence="1">
    <location>
        <position position="126"/>
    </location>
</feature>
<dbReference type="AlphaFoldDB" id="A0A1D2M3G1"/>
<dbReference type="InterPro" id="IPR013783">
    <property type="entry name" value="Ig-like_fold"/>
</dbReference>
<dbReference type="Gene3D" id="2.60.40.10">
    <property type="entry name" value="Immunoglobulins"/>
    <property type="match status" value="1"/>
</dbReference>
<reference evidence="1 2" key="1">
    <citation type="journal article" date="2016" name="Genome Biol. Evol.">
        <title>Gene Family Evolution Reflects Adaptation to Soil Environmental Stressors in the Genome of the Collembolan Orchesella cincta.</title>
        <authorList>
            <person name="Faddeeva-Vakhrusheva A."/>
            <person name="Derks M.F."/>
            <person name="Anvar S.Y."/>
            <person name="Agamennone V."/>
            <person name="Suring W."/>
            <person name="Smit S."/>
            <person name="van Straalen N.M."/>
            <person name="Roelofs D."/>
        </authorList>
    </citation>
    <scope>NUCLEOTIDE SEQUENCE [LARGE SCALE GENOMIC DNA]</scope>
    <source>
        <tissue evidence="1">Mixed pool</tissue>
    </source>
</reference>
<evidence type="ECO:0000313" key="2">
    <source>
        <dbReference type="Proteomes" id="UP000094527"/>
    </source>
</evidence>
<dbReference type="EMBL" id="LJIJ01005163">
    <property type="protein sequence ID" value="ODM87496.1"/>
    <property type="molecule type" value="Genomic_DNA"/>
</dbReference>
<gene>
    <name evidence="1" type="ORF">Ocin01_19188</name>
</gene>
<keyword evidence="2" id="KW-1185">Reference proteome</keyword>
<dbReference type="STRING" id="48709.A0A1D2M3G1"/>
<evidence type="ECO:0008006" key="3">
    <source>
        <dbReference type="Google" id="ProtNLM"/>
    </source>
</evidence>
<organism evidence="1 2">
    <name type="scientific">Orchesella cincta</name>
    <name type="common">Springtail</name>
    <name type="synonym">Podura cincta</name>
    <dbReference type="NCBI Taxonomy" id="48709"/>
    <lineage>
        <taxon>Eukaryota</taxon>
        <taxon>Metazoa</taxon>
        <taxon>Ecdysozoa</taxon>
        <taxon>Arthropoda</taxon>
        <taxon>Hexapoda</taxon>
        <taxon>Collembola</taxon>
        <taxon>Entomobryomorpha</taxon>
        <taxon>Entomobryoidea</taxon>
        <taxon>Orchesellidae</taxon>
        <taxon>Orchesellinae</taxon>
        <taxon>Orchesella</taxon>
    </lineage>
</organism>
<proteinExistence type="predicted"/>
<dbReference type="OMA" id="NISCWAN"/>